<dbReference type="GO" id="GO:0005524">
    <property type="term" value="F:ATP binding"/>
    <property type="evidence" value="ECO:0007669"/>
    <property type="project" value="UniProtKB-KW"/>
</dbReference>
<sequence>MSIIEMRDVVKKYDNGTTALRGVSVTIEPGEFAYIVGPSGAGK</sequence>
<protein>
    <submittedName>
        <fullName evidence="1">Cell division ATP-binding protein FtsE</fullName>
    </submittedName>
</protein>
<dbReference type="GO" id="GO:0051301">
    <property type="term" value="P:cell division"/>
    <property type="evidence" value="ECO:0007669"/>
    <property type="project" value="UniProtKB-KW"/>
</dbReference>
<dbReference type="Proteomes" id="UP000324058">
    <property type="component" value="Unassembled WGS sequence"/>
</dbReference>
<accession>A0A5S4TI51</accession>
<feature type="non-terminal residue" evidence="1">
    <location>
        <position position="43"/>
    </location>
</feature>
<keyword evidence="1" id="KW-0132">Cell division</keyword>
<gene>
    <name evidence="1" type="ORF">E0F66_10260</name>
</gene>
<reference evidence="1 2" key="1">
    <citation type="submission" date="2019-02" db="EMBL/GenBank/DDBJ databases">
        <title>Novel genomic isolates of S. pyogenes and S. dysgalactiae subsp. equisimilis associated to necrotising fasciitis (NSTI).</title>
        <authorList>
            <person name="Barrantes I."/>
        </authorList>
    </citation>
    <scope>NUCLEOTIDE SEQUENCE [LARGE SCALE GENOMIC DNA]</scope>
    <source>
        <strain evidence="1 2">SPY2028</strain>
    </source>
</reference>
<proteinExistence type="predicted"/>
<comment type="caution">
    <text evidence="1">The sequence shown here is derived from an EMBL/GenBank/DDBJ whole genome shotgun (WGS) entry which is preliminary data.</text>
</comment>
<dbReference type="SUPFAM" id="SSF52540">
    <property type="entry name" value="P-loop containing nucleoside triphosphate hydrolases"/>
    <property type="match status" value="1"/>
</dbReference>
<evidence type="ECO:0000313" key="2">
    <source>
        <dbReference type="Proteomes" id="UP000324058"/>
    </source>
</evidence>
<organism evidence="1 2">
    <name type="scientific">Streptococcus pyogenes</name>
    <dbReference type="NCBI Taxonomy" id="1314"/>
    <lineage>
        <taxon>Bacteria</taxon>
        <taxon>Bacillati</taxon>
        <taxon>Bacillota</taxon>
        <taxon>Bacilli</taxon>
        <taxon>Lactobacillales</taxon>
        <taxon>Streptococcaceae</taxon>
        <taxon>Streptococcus</taxon>
    </lineage>
</organism>
<keyword evidence="1" id="KW-0067">ATP-binding</keyword>
<keyword evidence="1" id="KW-0131">Cell cycle</keyword>
<dbReference type="Gene3D" id="3.40.50.300">
    <property type="entry name" value="P-loop containing nucleotide triphosphate hydrolases"/>
    <property type="match status" value="1"/>
</dbReference>
<evidence type="ECO:0000313" key="1">
    <source>
        <dbReference type="EMBL" id="TYK98197.1"/>
    </source>
</evidence>
<name>A0A5S4TI51_STRPY</name>
<dbReference type="InterPro" id="IPR027417">
    <property type="entry name" value="P-loop_NTPase"/>
</dbReference>
<dbReference type="AlphaFoldDB" id="A0A5S4TI51"/>
<dbReference type="EMBL" id="SJLL01000089">
    <property type="protein sequence ID" value="TYK98197.1"/>
    <property type="molecule type" value="Genomic_DNA"/>
</dbReference>
<keyword evidence="1" id="KW-0547">Nucleotide-binding</keyword>